<dbReference type="AlphaFoldDB" id="A0A9P7A454"/>
<name>A0A9P7A454_9AGAM</name>
<dbReference type="EMBL" id="JABBWD010000007">
    <property type="protein sequence ID" value="KAG1781076.1"/>
    <property type="molecule type" value="Genomic_DNA"/>
</dbReference>
<accession>A0A9P7A454</accession>
<keyword evidence="2" id="KW-1185">Reference proteome</keyword>
<evidence type="ECO:0000313" key="2">
    <source>
        <dbReference type="Proteomes" id="UP000714275"/>
    </source>
</evidence>
<comment type="caution">
    <text evidence="1">The sequence shown here is derived from an EMBL/GenBank/DDBJ whole genome shotgun (WGS) entry which is preliminary data.</text>
</comment>
<gene>
    <name evidence="1" type="ORF">EV702DRAFT_692313</name>
</gene>
<protein>
    <submittedName>
        <fullName evidence="1">Uncharacterized protein</fullName>
    </submittedName>
</protein>
<dbReference type="OrthoDB" id="3269405at2759"/>
<proteinExistence type="predicted"/>
<dbReference type="Proteomes" id="UP000714275">
    <property type="component" value="Unassembled WGS sequence"/>
</dbReference>
<organism evidence="1 2">
    <name type="scientific">Suillus placidus</name>
    <dbReference type="NCBI Taxonomy" id="48579"/>
    <lineage>
        <taxon>Eukaryota</taxon>
        <taxon>Fungi</taxon>
        <taxon>Dikarya</taxon>
        <taxon>Basidiomycota</taxon>
        <taxon>Agaricomycotina</taxon>
        <taxon>Agaricomycetes</taxon>
        <taxon>Agaricomycetidae</taxon>
        <taxon>Boletales</taxon>
        <taxon>Suillineae</taxon>
        <taxon>Suillaceae</taxon>
        <taxon>Suillus</taxon>
    </lineage>
</organism>
<sequence length="368" mass="41147">MSFNNANTLSFDKPSTLEIPGFFNGGTIWVASPDDCTSPGNSSRSAGFLELPPQPTSEPLLDLDAFSTLVSTFDGCITRAMCDREVQQHTLPIDSYTNSNTVVQVMEMPIQAELTPLYASGSTDGVYEDSGSDLSEISQSPLLLDSRDTGLSIHLNFKKPVDDLEQDLQSAIIPTETATDVPQRLYQPRGETEREKYVYTAVLSSPILFYAEKPSELGIALEEILKKNSRRLSDRDDLVFEGGGRSISVRIEWPGYPPWNCQLLTRDYRKTPGPITKAKLAKSLATCIRRFIQVRLHVSLSSFPSMFFFLQKMATHGMEAQSDPMWRISPRHITFEDLTLVSLNHVSQGSWQPQLRLRRQMRGASSRA</sequence>
<evidence type="ECO:0000313" key="1">
    <source>
        <dbReference type="EMBL" id="KAG1781076.1"/>
    </source>
</evidence>
<reference evidence="1" key="1">
    <citation type="journal article" date="2020" name="New Phytol.">
        <title>Comparative genomics reveals dynamic genome evolution in host specialist ectomycorrhizal fungi.</title>
        <authorList>
            <person name="Lofgren L.A."/>
            <person name="Nguyen N.H."/>
            <person name="Vilgalys R."/>
            <person name="Ruytinx J."/>
            <person name="Liao H.L."/>
            <person name="Branco S."/>
            <person name="Kuo A."/>
            <person name="LaButti K."/>
            <person name="Lipzen A."/>
            <person name="Andreopoulos W."/>
            <person name="Pangilinan J."/>
            <person name="Riley R."/>
            <person name="Hundley H."/>
            <person name="Na H."/>
            <person name="Barry K."/>
            <person name="Grigoriev I.V."/>
            <person name="Stajich J.E."/>
            <person name="Kennedy P.G."/>
        </authorList>
    </citation>
    <scope>NUCLEOTIDE SEQUENCE</scope>
    <source>
        <strain evidence="1">DOB743</strain>
    </source>
</reference>